<organism evidence="1 2">
    <name type="scientific">Dyella marensis</name>
    <dbReference type="NCBI Taxonomy" id="500610"/>
    <lineage>
        <taxon>Bacteria</taxon>
        <taxon>Pseudomonadati</taxon>
        <taxon>Pseudomonadota</taxon>
        <taxon>Gammaproteobacteria</taxon>
        <taxon>Lysobacterales</taxon>
        <taxon>Rhodanobacteraceae</taxon>
        <taxon>Dyella</taxon>
    </lineage>
</organism>
<dbReference type="AlphaFoldDB" id="A0A1I2H816"/>
<protein>
    <submittedName>
        <fullName evidence="1">Uncharacterized protein</fullName>
    </submittedName>
</protein>
<keyword evidence="2" id="KW-1185">Reference proteome</keyword>
<evidence type="ECO:0000313" key="1">
    <source>
        <dbReference type="EMBL" id="SFF25513.1"/>
    </source>
</evidence>
<gene>
    <name evidence="1" type="ORF">SAMN02799615_02880</name>
</gene>
<reference evidence="2" key="1">
    <citation type="submission" date="2016-10" db="EMBL/GenBank/DDBJ databases">
        <authorList>
            <person name="Varghese N."/>
            <person name="Submissions S."/>
        </authorList>
    </citation>
    <scope>NUCLEOTIDE SEQUENCE [LARGE SCALE GENOMIC DNA]</scope>
    <source>
        <strain evidence="2">UNC178MFTsu3.1</strain>
    </source>
</reference>
<accession>A0A1I2H816</accession>
<evidence type="ECO:0000313" key="2">
    <source>
        <dbReference type="Proteomes" id="UP000199477"/>
    </source>
</evidence>
<dbReference type="Proteomes" id="UP000199477">
    <property type="component" value="Unassembled WGS sequence"/>
</dbReference>
<name>A0A1I2H816_9GAMM</name>
<dbReference type="STRING" id="500610.SAMN02799615_02880"/>
<dbReference type="EMBL" id="FONH01000011">
    <property type="protein sequence ID" value="SFF25513.1"/>
    <property type="molecule type" value="Genomic_DNA"/>
</dbReference>
<proteinExistence type="predicted"/>
<dbReference type="RefSeq" id="WP_026635005.1">
    <property type="nucleotide sequence ID" value="NZ_FONH01000011.1"/>
</dbReference>
<sequence length="373" mass="39612">MAQQHINLGTQSDGKDGDTNRIAWGKAESNFNEIYGSALSAPSFRNLLINGNFDIWQRATSLPSAVIGQRYCADRWLTQSGGGSANSVAQQLVTLGDTSFSSNPRYYTRVGVTSGGTTGSYATLSQKIEGAQRLSGRQAMLSFLCRTDVPKKLGIEIEVQYGSSGSSPNDSFPQGPLLDIGTVFRRYVVPITVPALTGKTIGSGNDSTALHFWLDSGATYAARSSGLPYQSGWFEFAEVQFELGAIATAFDPRPAVQELALCQRYFERSYDLGVATGTRNANGSVVAYMTGVPAAQYKVGSMAYFKTTKRATPLVTPYGYATGTPGMMTDGSGIDTSASLSVVGTGSFYIFASTSGSTTTPNTSAHWTADAEL</sequence>